<dbReference type="STRING" id="1095630.A0A2J6T014"/>
<dbReference type="Gene3D" id="2.60.40.10">
    <property type="entry name" value="Immunoglobulins"/>
    <property type="match status" value="1"/>
</dbReference>
<dbReference type="Pfam" id="PF12796">
    <property type="entry name" value="Ank_2"/>
    <property type="match status" value="1"/>
</dbReference>
<dbReference type="Pfam" id="PF25603">
    <property type="entry name" value="SPT23_MGA2_DBD"/>
    <property type="match status" value="1"/>
</dbReference>
<keyword evidence="8" id="KW-1185">Reference proteome</keyword>
<evidence type="ECO:0000313" key="7">
    <source>
        <dbReference type="EMBL" id="PMD56354.1"/>
    </source>
</evidence>
<dbReference type="InterPro" id="IPR002110">
    <property type="entry name" value="Ankyrin_rpt"/>
</dbReference>
<feature type="compositionally biased region" description="Polar residues" evidence="4">
    <location>
        <begin position="627"/>
        <end position="657"/>
    </location>
</feature>
<feature type="region of interest" description="Disordered" evidence="4">
    <location>
        <begin position="1"/>
        <end position="27"/>
    </location>
</feature>
<dbReference type="SUPFAM" id="SSF81296">
    <property type="entry name" value="E set domains"/>
    <property type="match status" value="1"/>
</dbReference>
<dbReference type="GeneID" id="36583368"/>
<dbReference type="PANTHER" id="PTHR24171">
    <property type="entry name" value="ANKYRIN REPEAT DOMAIN-CONTAINING PROTEIN 39-RELATED"/>
    <property type="match status" value="1"/>
</dbReference>
<dbReference type="PROSITE" id="PS50088">
    <property type="entry name" value="ANK_REPEAT"/>
    <property type="match status" value="2"/>
</dbReference>
<dbReference type="PROSITE" id="PS50297">
    <property type="entry name" value="ANK_REP_REGION"/>
    <property type="match status" value="2"/>
</dbReference>
<sequence length="1429" mass="154996">MSGRLDSDPDFEFFDSNTLPVEGANSPGFFLDEDFATESSQYYFGSPNPSNLKSPLPQQASLLDTRVQQPLSAPSTASPVGSYQDSSSESSGYKRKSSSGSSRSALTSGDVMMNDDTDMGDWKVEDMLAGNEALAFGGYEGTIDPSAMSNNYGAFSDKTMENDFDFESAASSPSPFAIGPVEMDSPEMPMIKYDTPKQNSAMLKTKFKNHNKANSQHSVTQSMNGLTTGGSREASPLSAMVTSQESSPSAFFNNSPSPSTGVDFISGTMLGGVPNTNWAAGLDGFSNHGLPAVHHGLNPHQMPRMAPTQGFANMGPPFKPVLTVHPTPLKSRVETQIPIKMTLFPLPMGITKLHLPTHTISKPKLLAKPTPNRSPDTLELYTTLVCTSAMQNPENRRRAFERAAAPEPAQDETTGEKASEEDEENKPLNGGDVKICAGCITRERKRAARKKVKKVEEEESWHKDEAKRVIVFNTHEIKDWQAPTSQPPSESTGDRPEPFVPEGAMQVDAPMRIACYCRHQNEKLGFQVIFTIKDYQDRLVAQEMTSSIMITDDHKTHNMPPLPTQNSNGSDSQVYSGSGAFPGDGTFDMSTGPVGSMAPFRLSHSSSDLQSLQRNLNMAYPAPMSFGGSSQPSQTTSATMTPRNMSRQTSPSSSAGPTSKKRKASGSSKVPSGLAMTRLETAEAGMGQASSSNPMSAPTSAAQSPFTPSLANFPLPTTEQQFAQSSTTVPNVPQQYNTGPPTPNSNDQVFFTNANRSQSMENLAMHQLYSAPASAHPSRVPSPNGLRNTVQAYQQQQAQIAQAVANGLYGIPLSLNPHRPPTIHKLIPNEGPKAGGIEVTCLGSGFCQGLEVMFGDSKATTTTFWGETSLVCLLPPSAFAGTVAVTFKHQHQQQQMQPYPTPPIPKQQAFFKYVDDDEQQIIRTALSVLGHKMTGKMEDVRDLARRIVGDGPSSWGAPTGHSPTGGSGGNQQVSGFNAATFGIDVEATLLRCLDLIDLDDSPHMPRLNLRRASGQTMLHLACSLGLHRFVAALLARGANPEPRDKGGFTPMHFAALHDHPQIVRRLMLSGADPTVRSLAGLTPSDMATSEEVLRAARRIEHHSRTRSGGSLKSRTSSATSLRSVWESASTPAPSDIPAPDEDSSEGDNEYEDEDADAANDGAFWMRSRRPSAQKLPKSDSADEKDPSLELPGITETAGLASPTAAMTAFRDQLNAQIQHLQRTMQLNLPNLPQMPRFDMMPNLPDYQSYLPTAPMVRRISNLVGNNRPANAKEQDYKWWDLFSVTVPAAPPAYEDIFPHGDVDTKRASAVQAAADIVADNKCAELFDQAESSTTALRRSTTLETVRIGQKHTITREQQDQLRLAHAEKVKRLSRDRNLFFIWIPLLVVIILAMLYNRVPQVWSGASSFISSVRNPTAANEQPQIVKVAQ</sequence>
<evidence type="ECO:0000256" key="3">
    <source>
        <dbReference type="PROSITE-ProRule" id="PRU00023"/>
    </source>
</evidence>
<dbReference type="PANTHER" id="PTHR24171:SF8">
    <property type="entry name" value="BRCA1-ASSOCIATED RING DOMAIN PROTEIN 1"/>
    <property type="match status" value="1"/>
</dbReference>
<evidence type="ECO:0000256" key="4">
    <source>
        <dbReference type="SAM" id="MobiDB-lite"/>
    </source>
</evidence>
<dbReference type="EMBL" id="KZ613848">
    <property type="protein sequence ID" value="PMD56354.1"/>
    <property type="molecule type" value="Genomic_DNA"/>
</dbReference>
<dbReference type="Gene3D" id="1.25.40.20">
    <property type="entry name" value="Ankyrin repeat-containing domain"/>
    <property type="match status" value="1"/>
</dbReference>
<dbReference type="FunCoup" id="A0A2J6T014">
    <property type="interactions" value="1378"/>
</dbReference>
<feature type="region of interest" description="Disordered" evidence="4">
    <location>
        <begin position="564"/>
        <end position="585"/>
    </location>
</feature>
<feature type="compositionally biased region" description="Polar residues" evidence="4">
    <location>
        <begin position="688"/>
        <end position="750"/>
    </location>
</feature>
<feature type="region of interest" description="Disordered" evidence="4">
    <location>
        <begin position="211"/>
        <end position="234"/>
    </location>
</feature>
<feature type="compositionally biased region" description="Polar residues" evidence="4">
    <location>
        <begin position="564"/>
        <end position="576"/>
    </location>
</feature>
<feature type="repeat" description="ANK" evidence="3">
    <location>
        <begin position="1046"/>
        <end position="1078"/>
    </location>
</feature>
<feature type="repeat" description="ANK" evidence="3">
    <location>
        <begin position="1013"/>
        <end position="1045"/>
    </location>
</feature>
<evidence type="ECO:0000313" key="8">
    <source>
        <dbReference type="Proteomes" id="UP000235371"/>
    </source>
</evidence>
<evidence type="ECO:0000256" key="1">
    <source>
        <dbReference type="ARBA" id="ARBA00022737"/>
    </source>
</evidence>
<dbReference type="SMART" id="SM00429">
    <property type="entry name" value="IPT"/>
    <property type="match status" value="1"/>
</dbReference>
<keyword evidence="2 3" id="KW-0040">ANK repeat</keyword>
<dbReference type="OrthoDB" id="71307at2759"/>
<keyword evidence="1" id="KW-0677">Repeat</keyword>
<dbReference type="Pfam" id="PF01833">
    <property type="entry name" value="TIG"/>
    <property type="match status" value="1"/>
</dbReference>
<name>A0A2J6T014_9HELO</name>
<keyword evidence="5" id="KW-0472">Membrane</keyword>
<feature type="region of interest" description="Disordered" evidence="4">
    <location>
        <begin position="948"/>
        <end position="973"/>
    </location>
</feature>
<evidence type="ECO:0000259" key="6">
    <source>
        <dbReference type="SMART" id="SM00429"/>
    </source>
</evidence>
<keyword evidence="5" id="KW-1133">Transmembrane helix</keyword>
<dbReference type="GO" id="GO:0004842">
    <property type="term" value="F:ubiquitin-protein transferase activity"/>
    <property type="evidence" value="ECO:0007669"/>
    <property type="project" value="TreeGrafter"/>
</dbReference>
<feature type="region of interest" description="Disordered" evidence="4">
    <location>
        <begin position="477"/>
        <end position="502"/>
    </location>
</feature>
<feature type="transmembrane region" description="Helical" evidence="5">
    <location>
        <begin position="1378"/>
        <end position="1395"/>
    </location>
</feature>
<feature type="compositionally biased region" description="Polar residues" evidence="4">
    <location>
        <begin position="212"/>
        <end position="230"/>
    </location>
</feature>
<feature type="region of interest" description="Disordered" evidence="4">
    <location>
        <begin position="392"/>
        <end position="430"/>
    </location>
</feature>
<evidence type="ECO:0000256" key="5">
    <source>
        <dbReference type="SAM" id="Phobius"/>
    </source>
</evidence>
<dbReference type="InterPro" id="IPR002909">
    <property type="entry name" value="IPT_dom"/>
</dbReference>
<feature type="compositionally biased region" description="Acidic residues" evidence="4">
    <location>
        <begin position="1138"/>
        <end position="1157"/>
    </location>
</feature>
<dbReference type="InterPro" id="IPR057962">
    <property type="entry name" value="SPT23_MGA2_DBD"/>
</dbReference>
<dbReference type="SUPFAM" id="SSF48403">
    <property type="entry name" value="Ankyrin repeat"/>
    <property type="match status" value="1"/>
</dbReference>
<gene>
    <name evidence="7" type="ORF">K444DRAFT_535476</name>
</gene>
<dbReference type="InterPro" id="IPR036770">
    <property type="entry name" value="Ankyrin_rpt-contain_sf"/>
</dbReference>
<feature type="compositionally biased region" description="Low complexity" evidence="4">
    <location>
        <begin position="46"/>
        <end position="57"/>
    </location>
</feature>
<keyword evidence="5" id="KW-0812">Transmembrane</keyword>
<feature type="domain" description="IPT/TIG" evidence="6">
    <location>
        <begin position="820"/>
        <end position="900"/>
    </location>
</feature>
<dbReference type="CDD" id="cd00102">
    <property type="entry name" value="IPT"/>
    <property type="match status" value="1"/>
</dbReference>
<feature type="compositionally biased region" description="Basic and acidic residues" evidence="4">
    <location>
        <begin position="1176"/>
        <end position="1187"/>
    </location>
</feature>
<dbReference type="InterPro" id="IPR014756">
    <property type="entry name" value="Ig_E-set"/>
</dbReference>
<feature type="region of interest" description="Disordered" evidence="4">
    <location>
        <begin position="41"/>
        <end position="114"/>
    </location>
</feature>
<dbReference type="Proteomes" id="UP000235371">
    <property type="component" value="Unassembled WGS sequence"/>
</dbReference>
<feature type="compositionally biased region" description="Polar residues" evidence="4">
    <location>
        <begin position="1106"/>
        <end position="1132"/>
    </location>
</feature>
<dbReference type="SMART" id="SM00248">
    <property type="entry name" value="ANK"/>
    <property type="match status" value="2"/>
</dbReference>
<feature type="compositionally biased region" description="Polar residues" evidence="4">
    <location>
        <begin position="58"/>
        <end position="85"/>
    </location>
</feature>
<feature type="compositionally biased region" description="Polar residues" evidence="4">
    <location>
        <begin position="482"/>
        <end position="491"/>
    </location>
</feature>
<organism evidence="7 8">
    <name type="scientific">Hyaloscypha bicolor E</name>
    <dbReference type="NCBI Taxonomy" id="1095630"/>
    <lineage>
        <taxon>Eukaryota</taxon>
        <taxon>Fungi</taxon>
        <taxon>Dikarya</taxon>
        <taxon>Ascomycota</taxon>
        <taxon>Pezizomycotina</taxon>
        <taxon>Leotiomycetes</taxon>
        <taxon>Helotiales</taxon>
        <taxon>Hyaloscyphaceae</taxon>
        <taxon>Hyaloscypha</taxon>
        <taxon>Hyaloscypha bicolor</taxon>
    </lineage>
</organism>
<reference evidence="7 8" key="1">
    <citation type="submission" date="2016-04" db="EMBL/GenBank/DDBJ databases">
        <title>A degradative enzymes factory behind the ericoid mycorrhizal symbiosis.</title>
        <authorList>
            <consortium name="DOE Joint Genome Institute"/>
            <person name="Martino E."/>
            <person name="Morin E."/>
            <person name="Grelet G."/>
            <person name="Kuo A."/>
            <person name="Kohler A."/>
            <person name="Daghino S."/>
            <person name="Barry K."/>
            <person name="Choi C."/>
            <person name="Cichocki N."/>
            <person name="Clum A."/>
            <person name="Copeland A."/>
            <person name="Hainaut M."/>
            <person name="Haridas S."/>
            <person name="Labutti K."/>
            <person name="Lindquist E."/>
            <person name="Lipzen A."/>
            <person name="Khouja H.-R."/>
            <person name="Murat C."/>
            <person name="Ohm R."/>
            <person name="Olson A."/>
            <person name="Spatafora J."/>
            <person name="Veneault-Fourrey C."/>
            <person name="Henrissat B."/>
            <person name="Grigoriev I."/>
            <person name="Martin F."/>
            <person name="Perotto S."/>
        </authorList>
    </citation>
    <scope>NUCLEOTIDE SEQUENCE [LARGE SCALE GENOMIC DNA]</scope>
    <source>
        <strain evidence="7 8">E</strain>
    </source>
</reference>
<dbReference type="InParanoid" id="A0A2J6T014"/>
<feature type="region of interest" description="Disordered" evidence="4">
    <location>
        <begin position="620"/>
        <end position="750"/>
    </location>
</feature>
<feature type="region of interest" description="Disordered" evidence="4">
    <location>
        <begin position="1098"/>
        <end position="1196"/>
    </location>
</feature>
<dbReference type="RefSeq" id="XP_024733258.1">
    <property type="nucleotide sequence ID" value="XM_024875288.1"/>
</dbReference>
<evidence type="ECO:0000256" key="2">
    <source>
        <dbReference type="ARBA" id="ARBA00023043"/>
    </source>
</evidence>
<dbReference type="GO" id="GO:0085020">
    <property type="term" value="P:protein K6-linked ubiquitination"/>
    <property type="evidence" value="ECO:0007669"/>
    <property type="project" value="TreeGrafter"/>
</dbReference>
<dbReference type="InterPro" id="IPR013783">
    <property type="entry name" value="Ig-like_fold"/>
</dbReference>
<protein>
    <recommendedName>
        <fullName evidence="6">IPT/TIG domain-containing protein</fullName>
    </recommendedName>
</protein>
<accession>A0A2J6T014</accession>
<proteinExistence type="predicted"/>